<comment type="caution">
    <text evidence="2">The sequence shown here is derived from an EMBL/GenBank/DDBJ whole genome shotgun (WGS) entry which is preliminary data.</text>
</comment>
<evidence type="ECO:0000313" key="3">
    <source>
        <dbReference type="Proteomes" id="UP000075604"/>
    </source>
</evidence>
<accession>A0A150PCC4</accession>
<gene>
    <name evidence="2" type="ORF">BE04_22220</name>
</gene>
<dbReference type="PANTHER" id="PTHR43433">
    <property type="entry name" value="HYDROLASE, ALPHA/BETA FOLD FAMILY PROTEIN"/>
    <property type="match status" value="1"/>
</dbReference>
<name>A0A150PCC4_SORCE</name>
<dbReference type="Pfam" id="PF12697">
    <property type="entry name" value="Abhydrolase_6"/>
    <property type="match status" value="1"/>
</dbReference>
<dbReference type="Proteomes" id="UP000075604">
    <property type="component" value="Unassembled WGS sequence"/>
</dbReference>
<dbReference type="InterPro" id="IPR029058">
    <property type="entry name" value="AB_hydrolase_fold"/>
</dbReference>
<dbReference type="InterPro" id="IPR000073">
    <property type="entry name" value="AB_hydrolase_1"/>
</dbReference>
<dbReference type="SUPFAM" id="SSF53474">
    <property type="entry name" value="alpha/beta-Hydrolases"/>
    <property type="match status" value="1"/>
</dbReference>
<organism evidence="2 3">
    <name type="scientific">Sorangium cellulosum</name>
    <name type="common">Polyangium cellulosum</name>
    <dbReference type="NCBI Taxonomy" id="56"/>
    <lineage>
        <taxon>Bacteria</taxon>
        <taxon>Pseudomonadati</taxon>
        <taxon>Myxococcota</taxon>
        <taxon>Polyangia</taxon>
        <taxon>Polyangiales</taxon>
        <taxon>Polyangiaceae</taxon>
        <taxon>Sorangium</taxon>
    </lineage>
</organism>
<dbReference type="InterPro" id="IPR050471">
    <property type="entry name" value="AB_hydrolase"/>
</dbReference>
<feature type="domain" description="AB hydrolase-1" evidence="1">
    <location>
        <begin position="32"/>
        <end position="247"/>
    </location>
</feature>
<dbReference type="GO" id="GO:0004806">
    <property type="term" value="F:triacylglycerol lipase activity"/>
    <property type="evidence" value="ECO:0007669"/>
    <property type="project" value="TreeGrafter"/>
</dbReference>
<dbReference type="PANTHER" id="PTHR43433:SF5">
    <property type="entry name" value="AB HYDROLASE-1 DOMAIN-CONTAINING PROTEIN"/>
    <property type="match status" value="1"/>
</dbReference>
<dbReference type="EMBL" id="JELX01003079">
    <property type="protein sequence ID" value="KYF53331.1"/>
    <property type="molecule type" value="Genomic_DNA"/>
</dbReference>
<dbReference type="GO" id="GO:0046503">
    <property type="term" value="P:glycerolipid catabolic process"/>
    <property type="evidence" value="ECO:0007669"/>
    <property type="project" value="TreeGrafter"/>
</dbReference>
<evidence type="ECO:0000313" key="2">
    <source>
        <dbReference type="EMBL" id="KYF53331.1"/>
    </source>
</evidence>
<dbReference type="Gene3D" id="3.40.50.1820">
    <property type="entry name" value="alpha/beta hydrolase"/>
    <property type="match status" value="1"/>
</dbReference>
<dbReference type="AlphaFoldDB" id="A0A150PCC4"/>
<evidence type="ECO:0000259" key="1">
    <source>
        <dbReference type="Pfam" id="PF12697"/>
    </source>
</evidence>
<reference evidence="2 3" key="1">
    <citation type="submission" date="2014-02" db="EMBL/GenBank/DDBJ databases">
        <title>The small core and large imbalanced accessory genome model reveals a collaborative survival strategy of Sorangium cellulosum strains in nature.</title>
        <authorList>
            <person name="Han K."/>
            <person name="Peng R."/>
            <person name="Blom J."/>
            <person name="Li Y.-Z."/>
        </authorList>
    </citation>
    <scope>NUCLEOTIDE SEQUENCE [LARGE SCALE GENOMIC DNA]</scope>
    <source>
        <strain evidence="2 3">So0157-18</strain>
    </source>
</reference>
<proteinExistence type="predicted"/>
<protein>
    <recommendedName>
        <fullName evidence="1">AB hydrolase-1 domain-containing protein</fullName>
    </recommendedName>
</protein>
<sequence>MSQFDHRSGQSIEMDGASLYYEIVGQDDGPALLLLHGGFGDIEDFNGLLPALTRRYRVIGVDSRGHGRSTLGEVPLTYQRLQEDAERIVDRLKLDRYSVIGFSDGGVVAYRMASRGASAIERVVAIGAQGDLPEDDPVRGILAKVTPESWRERFPSTYDSYKRLNPAPRFDAFARAVLAMWLDAGPSGYPNDAVERIVCKVLIVRGENDHLAPRDALDRLARRIPDARALEIPGAGHVAFQDQPELFLRGVSEFLA</sequence>